<reference evidence="1 2" key="1">
    <citation type="submission" date="2015-05" db="EMBL/GenBank/DDBJ databases">
        <title>Complete genome sequence of a sulfur-oxidizing gammaproteobacterium strain HA5.</title>
        <authorList>
            <person name="Miura A."/>
            <person name="Kojima H."/>
            <person name="Fukui M."/>
        </authorList>
    </citation>
    <scope>NUCLEOTIDE SEQUENCE [LARGE SCALE GENOMIC DNA]</scope>
    <source>
        <strain evidence="1 2">HA5</strain>
    </source>
</reference>
<evidence type="ECO:0000313" key="2">
    <source>
        <dbReference type="Proteomes" id="UP000243180"/>
    </source>
</evidence>
<keyword evidence="2" id="KW-1185">Reference proteome</keyword>
<gene>
    <name evidence="1" type="ORF">SCL_2670</name>
</gene>
<dbReference type="RefSeq" id="WP_148665102.1">
    <property type="nucleotide sequence ID" value="NZ_AP014879.1"/>
</dbReference>
<evidence type="ECO:0000313" key="1">
    <source>
        <dbReference type="EMBL" id="BAV34947.1"/>
    </source>
</evidence>
<name>A0A1B4XJH1_9GAMM</name>
<dbReference type="KEGG" id="slim:SCL_2670"/>
<sequence length="99" mass="11388">MKKGNRPQLRTVIEQPLVAARIKQSKGEYPRLEEMFEAIKWTLARNPLRGAVPISESEEIVGYVIKTLPWKIGRVPSLDILYKLTDNEVIIESLSIREE</sequence>
<protein>
    <submittedName>
        <fullName evidence="1">Uncharacterized protein</fullName>
    </submittedName>
</protein>
<dbReference type="AlphaFoldDB" id="A0A1B4XJH1"/>
<dbReference type="InParanoid" id="A0A1B4XJH1"/>
<proteinExistence type="predicted"/>
<organism evidence="1 2">
    <name type="scientific">Sulfuricaulis limicola</name>
    <dbReference type="NCBI Taxonomy" id="1620215"/>
    <lineage>
        <taxon>Bacteria</taxon>
        <taxon>Pseudomonadati</taxon>
        <taxon>Pseudomonadota</taxon>
        <taxon>Gammaproteobacteria</taxon>
        <taxon>Acidiferrobacterales</taxon>
        <taxon>Acidiferrobacteraceae</taxon>
        <taxon>Sulfuricaulis</taxon>
    </lineage>
</organism>
<accession>A0A1B4XJH1</accession>
<dbReference type="EMBL" id="AP014879">
    <property type="protein sequence ID" value="BAV34947.1"/>
    <property type="molecule type" value="Genomic_DNA"/>
</dbReference>
<dbReference type="Proteomes" id="UP000243180">
    <property type="component" value="Chromosome"/>
</dbReference>